<keyword evidence="7" id="KW-0805">Transcription regulation</keyword>
<evidence type="ECO:0000256" key="9">
    <source>
        <dbReference type="ARBA" id="ARBA00023242"/>
    </source>
</evidence>
<proteinExistence type="inferred from homology"/>
<name>A0A8C0GPR9_CHEAB</name>
<dbReference type="PROSITE" id="PS50157">
    <property type="entry name" value="ZINC_FINGER_C2H2_2"/>
    <property type="match status" value="3"/>
</dbReference>
<dbReference type="OMA" id="NTHRRVM"/>
<feature type="compositionally biased region" description="Basic and acidic residues" evidence="11">
    <location>
        <begin position="19"/>
        <end position="31"/>
    </location>
</feature>
<evidence type="ECO:0000259" key="12">
    <source>
        <dbReference type="PROSITE" id="PS50157"/>
    </source>
</evidence>
<sequence>REVLMSGCSSPSVFVPHLCRRDSQGPGKEDSSGSPSGTRWQQGDTVGKRQSKSDWGHPKSQPKEKLHQCPQCGKSFGHSSHLITHWRVHTGETPHQCAECGKRFKHRSSLNTHQRVHTGEKPHQCLECGKSFRHSSHLITHRRVHTGEKPHQCAECGRRFRHRWSHVLPFNLWPPHRNLTPEGEGQ</sequence>
<dbReference type="AlphaFoldDB" id="A0A8C0GPR9"/>
<evidence type="ECO:0000313" key="13">
    <source>
        <dbReference type="Ensembl" id="ENSCABP00000010754.1"/>
    </source>
</evidence>
<feature type="domain" description="C2H2-type" evidence="12">
    <location>
        <begin position="67"/>
        <end position="94"/>
    </location>
</feature>
<comment type="similarity">
    <text evidence="2">Belongs to the krueppel C2H2-type zinc-finger protein family.</text>
</comment>
<dbReference type="GO" id="GO:0000978">
    <property type="term" value="F:RNA polymerase II cis-regulatory region sequence-specific DNA binding"/>
    <property type="evidence" value="ECO:0007669"/>
    <property type="project" value="TreeGrafter"/>
</dbReference>
<evidence type="ECO:0000256" key="2">
    <source>
        <dbReference type="ARBA" id="ARBA00006991"/>
    </source>
</evidence>
<protein>
    <recommendedName>
        <fullName evidence="12">C2H2-type domain-containing protein</fullName>
    </recommendedName>
</protein>
<dbReference type="GO" id="GO:0000981">
    <property type="term" value="F:DNA-binding transcription factor activity, RNA polymerase II-specific"/>
    <property type="evidence" value="ECO:0007669"/>
    <property type="project" value="TreeGrafter"/>
</dbReference>
<dbReference type="Gene3D" id="3.30.160.60">
    <property type="entry name" value="Classic Zinc Finger"/>
    <property type="match status" value="4"/>
</dbReference>
<dbReference type="FunFam" id="3.30.160.60:FF:002063">
    <property type="entry name" value="RB associated KRAB zinc finger"/>
    <property type="match status" value="1"/>
</dbReference>
<evidence type="ECO:0000313" key="14">
    <source>
        <dbReference type="Proteomes" id="UP000694404"/>
    </source>
</evidence>
<dbReference type="Proteomes" id="UP000694404">
    <property type="component" value="Unplaced"/>
</dbReference>
<keyword evidence="4" id="KW-0677">Repeat</keyword>
<feature type="domain" description="C2H2-type" evidence="12">
    <location>
        <begin position="123"/>
        <end position="150"/>
    </location>
</feature>
<dbReference type="FunFam" id="3.30.160.60:FF:002343">
    <property type="entry name" value="Zinc finger protein 33A"/>
    <property type="match status" value="1"/>
</dbReference>
<evidence type="ECO:0000256" key="10">
    <source>
        <dbReference type="PROSITE-ProRule" id="PRU00042"/>
    </source>
</evidence>
<dbReference type="Pfam" id="PF00096">
    <property type="entry name" value="zf-C2H2"/>
    <property type="match status" value="3"/>
</dbReference>
<reference evidence="13" key="2">
    <citation type="submission" date="2025-09" db="UniProtKB">
        <authorList>
            <consortium name="Ensembl"/>
        </authorList>
    </citation>
    <scope>IDENTIFICATION</scope>
</reference>
<comment type="subcellular location">
    <subcellularLocation>
        <location evidence="1">Nucleus</location>
    </subcellularLocation>
</comment>
<evidence type="ECO:0000256" key="4">
    <source>
        <dbReference type="ARBA" id="ARBA00022737"/>
    </source>
</evidence>
<evidence type="ECO:0000256" key="1">
    <source>
        <dbReference type="ARBA" id="ARBA00004123"/>
    </source>
</evidence>
<keyword evidence="14" id="KW-1185">Reference proteome</keyword>
<keyword evidence="6" id="KW-0862">Zinc</keyword>
<evidence type="ECO:0000256" key="7">
    <source>
        <dbReference type="ARBA" id="ARBA00023015"/>
    </source>
</evidence>
<dbReference type="InterPro" id="IPR036236">
    <property type="entry name" value="Znf_C2H2_sf"/>
</dbReference>
<dbReference type="PROSITE" id="PS00028">
    <property type="entry name" value="ZINC_FINGER_C2H2_1"/>
    <property type="match status" value="3"/>
</dbReference>
<dbReference type="GO" id="GO:0005634">
    <property type="term" value="C:nucleus"/>
    <property type="evidence" value="ECO:0007669"/>
    <property type="project" value="UniProtKB-SubCell"/>
</dbReference>
<evidence type="ECO:0000256" key="8">
    <source>
        <dbReference type="ARBA" id="ARBA00023163"/>
    </source>
</evidence>
<dbReference type="GO" id="GO:0008270">
    <property type="term" value="F:zinc ion binding"/>
    <property type="evidence" value="ECO:0007669"/>
    <property type="project" value="UniProtKB-KW"/>
</dbReference>
<dbReference type="PANTHER" id="PTHR23235">
    <property type="entry name" value="KRUEPPEL-LIKE TRANSCRIPTION FACTOR"/>
    <property type="match status" value="1"/>
</dbReference>
<dbReference type="SUPFAM" id="SSF57667">
    <property type="entry name" value="beta-beta-alpha zinc fingers"/>
    <property type="match status" value="2"/>
</dbReference>
<dbReference type="SMART" id="SM00355">
    <property type="entry name" value="ZnF_C2H2"/>
    <property type="match status" value="3"/>
</dbReference>
<dbReference type="FunFam" id="3.30.160.60:FF:000303">
    <property type="entry name" value="Zinc finger protein 41"/>
    <property type="match status" value="1"/>
</dbReference>
<reference evidence="13" key="1">
    <citation type="submission" date="2025-08" db="UniProtKB">
        <authorList>
            <consortium name="Ensembl"/>
        </authorList>
    </citation>
    <scope>IDENTIFICATION</scope>
</reference>
<evidence type="ECO:0000256" key="11">
    <source>
        <dbReference type="SAM" id="MobiDB-lite"/>
    </source>
</evidence>
<dbReference type="Ensembl" id="ENSCABT00000011768.1">
    <property type="protein sequence ID" value="ENSCABP00000010754.1"/>
    <property type="gene ID" value="ENSCABG00000008054.1"/>
</dbReference>
<organism evidence="13 14">
    <name type="scientific">Chelonoidis abingdonii</name>
    <name type="common">Abingdon island giant tortoise</name>
    <name type="synonym">Testudo abingdonii</name>
    <dbReference type="NCBI Taxonomy" id="106734"/>
    <lineage>
        <taxon>Eukaryota</taxon>
        <taxon>Metazoa</taxon>
        <taxon>Chordata</taxon>
        <taxon>Craniata</taxon>
        <taxon>Vertebrata</taxon>
        <taxon>Euteleostomi</taxon>
        <taxon>Archelosauria</taxon>
        <taxon>Testudinata</taxon>
        <taxon>Testudines</taxon>
        <taxon>Cryptodira</taxon>
        <taxon>Durocryptodira</taxon>
        <taxon>Testudinoidea</taxon>
        <taxon>Testudinidae</taxon>
        <taxon>Chelonoidis</taxon>
    </lineage>
</organism>
<dbReference type="PANTHER" id="PTHR23235:SF142">
    <property type="entry name" value="ZINC FINGER PROTEIN 384"/>
    <property type="match status" value="1"/>
</dbReference>
<dbReference type="FunFam" id="3.30.160.60:FF:000446">
    <property type="entry name" value="Zinc finger protein"/>
    <property type="match status" value="1"/>
</dbReference>
<accession>A0A8C0GPR9</accession>
<feature type="compositionally biased region" description="Polar residues" evidence="11">
    <location>
        <begin position="32"/>
        <end position="44"/>
    </location>
</feature>
<feature type="domain" description="C2H2-type" evidence="12">
    <location>
        <begin position="95"/>
        <end position="122"/>
    </location>
</feature>
<keyword evidence="3" id="KW-0479">Metal-binding</keyword>
<feature type="region of interest" description="Disordered" evidence="11">
    <location>
        <begin position="1"/>
        <end position="70"/>
    </location>
</feature>
<dbReference type="InterPro" id="IPR013087">
    <property type="entry name" value="Znf_C2H2_type"/>
</dbReference>
<evidence type="ECO:0000256" key="3">
    <source>
        <dbReference type="ARBA" id="ARBA00022723"/>
    </source>
</evidence>
<feature type="compositionally biased region" description="Basic and acidic residues" evidence="11">
    <location>
        <begin position="51"/>
        <end position="67"/>
    </location>
</feature>
<dbReference type="GeneTree" id="ENSGT01150000286934"/>
<keyword evidence="5 10" id="KW-0863">Zinc-finger</keyword>
<keyword evidence="9" id="KW-0539">Nucleus</keyword>
<evidence type="ECO:0000256" key="6">
    <source>
        <dbReference type="ARBA" id="ARBA00022833"/>
    </source>
</evidence>
<evidence type="ECO:0000256" key="5">
    <source>
        <dbReference type="ARBA" id="ARBA00022771"/>
    </source>
</evidence>
<keyword evidence="8" id="KW-0804">Transcription</keyword>